<gene>
    <name evidence="1" type="ORF">UFOPK2928_00736</name>
</gene>
<proteinExistence type="predicted"/>
<reference evidence="1" key="1">
    <citation type="submission" date="2020-05" db="EMBL/GenBank/DDBJ databases">
        <authorList>
            <person name="Chiriac C."/>
            <person name="Salcher M."/>
            <person name="Ghai R."/>
            <person name="Kavagutti S V."/>
        </authorList>
    </citation>
    <scope>NUCLEOTIDE SEQUENCE</scope>
</reference>
<dbReference type="EMBL" id="CAEZZY010000072">
    <property type="protein sequence ID" value="CAB4780199.1"/>
    <property type="molecule type" value="Genomic_DNA"/>
</dbReference>
<dbReference type="AlphaFoldDB" id="A0A6J6W8K0"/>
<protein>
    <submittedName>
        <fullName evidence="1">Unannotated protein</fullName>
    </submittedName>
</protein>
<name>A0A6J6W8K0_9ZZZZ</name>
<dbReference type="Gene3D" id="3.20.20.150">
    <property type="entry name" value="Divalent-metal-dependent TIM barrel enzymes"/>
    <property type="match status" value="1"/>
</dbReference>
<organism evidence="1">
    <name type="scientific">freshwater metagenome</name>
    <dbReference type="NCBI Taxonomy" id="449393"/>
    <lineage>
        <taxon>unclassified sequences</taxon>
        <taxon>metagenomes</taxon>
        <taxon>ecological metagenomes</taxon>
    </lineage>
</organism>
<evidence type="ECO:0000313" key="1">
    <source>
        <dbReference type="EMBL" id="CAB4780199.1"/>
    </source>
</evidence>
<dbReference type="SUPFAM" id="SSF51658">
    <property type="entry name" value="Xylose isomerase-like"/>
    <property type="match status" value="1"/>
</dbReference>
<dbReference type="InterPro" id="IPR036237">
    <property type="entry name" value="Xyl_isomerase-like_sf"/>
</dbReference>
<accession>A0A6J6W8K0</accession>
<sequence length="77" mass="8563">MRTYLALKERAAAYRSDPRVIQAQKNSNIPGLTENTLAAGESWKDLSKDSFDLEKAGARGYGYEALNQLALEHLMGF</sequence>